<dbReference type="RefSeq" id="WP_281833645.1">
    <property type="nucleotide sequence ID" value="NZ_BSDY01000003.1"/>
</dbReference>
<keyword evidence="5 8" id="KW-0812">Transmembrane</keyword>
<proteinExistence type="inferred from homology"/>
<dbReference type="GO" id="GO:0005886">
    <property type="term" value="C:plasma membrane"/>
    <property type="evidence" value="ECO:0007669"/>
    <property type="project" value="UniProtKB-SubCell"/>
</dbReference>
<dbReference type="PIRSF" id="PIRSF005353">
    <property type="entry name" value="PbuG"/>
    <property type="match status" value="1"/>
</dbReference>
<reference evidence="10" key="1">
    <citation type="submission" date="2022-12" db="EMBL/GenBank/DDBJ databases">
        <title>Reference genome sequencing for broad-spectrum identification of bacterial and archaeal isolates by mass spectrometry.</title>
        <authorList>
            <person name="Sekiguchi Y."/>
            <person name="Tourlousse D.M."/>
        </authorList>
    </citation>
    <scope>NUCLEOTIDE SEQUENCE</scope>
    <source>
        <strain evidence="10">10succ1</strain>
    </source>
</reference>
<dbReference type="EMBL" id="BSDY01000003">
    <property type="protein sequence ID" value="GLI55294.1"/>
    <property type="molecule type" value="Genomic_DNA"/>
</dbReference>
<dbReference type="InterPro" id="IPR006043">
    <property type="entry name" value="NCS2"/>
</dbReference>
<evidence type="ECO:0000256" key="6">
    <source>
        <dbReference type="ARBA" id="ARBA00022989"/>
    </source>
</evidence>
<evidence type="ECO:0000256" key="1">
    <source>
        <dbReference type="ARBA" id="ARBA00004651"/>
    </source>
</evidence>
<feature type="transmembrane region" description="Helical" evidence="9">
    <location>
        <begin position="130"/>
        <end position="154"/>
    </location>
</feature>
<feature type="transmembrane region" description="Helical" evidence="9">
    <location>
        <begin position="374"/>
        <end position="400"/>
    </location>
</feature>
<evidence type="ECO:0000256" key="9">
    <source>
        <dbReference type="SAM" id="Phobius"/>
    </source>
</evidence>
<evidence type="ECO:0000256" key="4">
    <source>
        <dbReference type="ARBA" id="ARBA00022475"/>
    </source>
</evidence>
<evidence type="ECO:0000256" key="7">
    <source>
        <dbReference type="ARBA" id="ARBA00023136"/>
    </source>
</evidence>
<feature type="transmembrane region" description="Helical" evidence="9">
    <location>
        <begin position="231"/>
        <end position="249"/>
    </location>
</feature>
<comment type="similarity">
    <text evidence="2 8">Belongs to the nucleobase:cation symporter-2 (NCS2) (TC 2.A.40) family. Azg-like subfamily.</text>
</comment>
<dbReference type="Pfam" id="PF00860">
    <property type="entry name" value="Xan_ur_permease"/>
    <property type="match status" value="1"/>
</dbReference>
<protein>
    <submittedName>
        <fullName evidence="10">Guanine permease</fullName>
    </submittedName>
</protein>
<feature type="transmembrane region" description="Helical" evidence="9">
    <location>
        <begin position="324"/>
        <end position="354"/>
    </location>
</feature>
<feature type="transmembrane region" description="Helical" evidence="9">
    <location>
        <begin position="192"/>
        <end position="211"/>
    </location>
</feature>
<keyword evidence="7 8" id="KW-0472">Membrane</keyword>
<feature type="transmembrane region" description="Helical" evidence="9">
    <location>
        <begin position="47"/>
        <end position="68"/>
    </location>
</feature>
<sequence length="428" mass="45370">MTNIFSLEEHRTDVKKEVIGGMTTFITMAYIIFVNPNILGATGMDRGALITVTCLASFIGTVIAALWVNVPFAMAPGMGLNAFFTYTLVIGRGLTWEQALGVTFLSGVVFLIFAFLGVREKVVDAIPITLRLSMSAGIGLFITFIGLQNLGLVVPNPATMIGLGPMSTQIVLGLTGLFIITVLEIKKIKGSMLVGILATTTLGMFVGVVDIPESIISMPPSIAPIAFKLDIMGALQVASIGPIFSLMFVDLFESIGTIMACAIEADMVDKKGRINKIGRLLEADAAATTVGALLGTSTTTCYIEAASGISSGARTGLASLVTGGLFFLAMFFTPVIGIVPAFATAPALIVVGVYMFKNIKDIDFHDFEVAIPAFITIVLMPLTYSMSTGLCFGFISYIIITTIAGDRRKIKPTMWVIGILSVVSLMAH</sequence>
<feature type="transmembrane region" description="Helical" evidence="9">
    <location>
        <begin position="166"/>
        <end position="185"/>
    </location>
</feature>
<evidence type="ECO:0000313" key="11">
    <source>
        <dbReference type="Proteomes" id="UP001144471"/>
    </source>
</evidence>
<comment type="subcellular location">
    <subcellularLocation>
        <location evidence="1 8">Cell membrane</location>
        <topology evidence="1 8">Multi-pass membrane protein</topology>
    </subcellularLocation>
</comment>
<keyword evidence="3 8" id="KW-0813">Transport</keyword>
<feature type="transmembrane region" description="Helical" evidence="9">
    <location>
        <begin position="18"/>
        <end position="35"/>
    </location>
</feature>
<dbReference type="PANTHER" id="PTHR43337">
    <property type="entry name" value="XANTHINE/URACIL PERMEASE C887.17-RELATED"/>
    <property type="match status" value="1"/>
</dbReference>
<keyword evidence="4 8" id="KW-1003">Cell membrane</keyword>
<dbReference type="PANTHER" id="PTHR43337:SF1">
    <property type="entry name" value="XANTHINE_URACIL PERMEASE C887.17-RELATED"/>
    <property type="match status" value="1"/>
</dbReference>
<organism evidence="10 11">
    <name type="scientific">Propionigenium maris DSM 9537</name>
    <dbReference type="NCBI Taxonomy" id="1123000"/>
    <lineage>
        <taxon>Bacteria</taxon>
        <taxon>Fusobacteriati</taxon>
        <taxon>Fusobacteriota</taxon>
        <taxon>Fusobacteriia</taxon>
        <taxon>Fusobacteriales</taxon>
        <taxon>Fusobacteriaceae</taxon>
        <taxon>Propionigenium</taxon>
    </lineage>
</organism>
<evidence type="ECO:0000256" key="8">
    <source>
        <dbReference type="PIRNR" id="PIRNR005353"/>
    </source>
</evidence>
<evidence type="ECO:0000256" key="5">
    <source>
        <dbReference type="ARBA" id="ARBA00022692"/>
    </source>
</evidence>
<evidence type="ECO:0000256" key="3">
    <source>
        <dbReference type="ARBA" id="ARBA00022448"/>
    </source>
</evidence>
<evidence type="ECO:0000313" key="10">
    <source>
        <dbReference type="EMBL" id="GLI55294.1"/>
    </source>
</evidence>
<evidence type="ECO:0000256" key="2">
    <source>
        <dbReference type="ARBA" id="ARBA00005697"/>
    </source>
</evidence>
<keyword evidence="6 8" id="KW-1133">Transmembrane helix</keyword>
<dbReference type="Proteomes" id="UP001144471">
    <property type="component" value="Unassembled WGS sequence"/>
</dbReference>
<keyword evidence="11" id="KW-1185">Reference proteome</keyword>
<dbReference type="InterPro" id="IPR026033">
    <property type="entry name" value="Azg-like_bact_archaea"/>
</dbReference>
<accession>A0A9W6LM11</accession>
<name>A0A9W6LM11_9FUSO</name>
<feature type="transmembrane region" description="Helical" evidence="9">
    <location>
        <begin position="99"/>
        <end position="118"/>
    </location>
</feature>
<gene>
    <name evidence="10" type="ORF">PM10SUCC1_08080</name>
</gene>
<comment type="caution">
    <text evidence="10">The sequence shown here is derived from an EMBL/GenBank/DDBJ whole genome shotgun (WGS) entry which is preliminary data.</text>
</comment>
<dbReference type="InterPro" id="IPR045018">
    <property type="entry name" value="Azg-like"/>
</dbReference>
<dbReference type="AlphaFoldDB" id="A0A9W6LM11"/>
<dbReference type="GO" id="GO:0005345">
    <property type="term" value="F:purine nucleobase transmembrane transporter activity"/>
    <property type="evidence" value="ECO:0007669"/>
    <property type="project" value="TreeGrafter"/>
</dbReference>